<dbReference type="PANTHER" id="PTHR30486:SF6">
    <property type="entry name" value="TYPE IV PILUS RETRACTATION ATPASE PILT"/>
    <property type="match status" value="1"/>
</dbReference>
<dbReference type="RefSeq" id="WP_139082859.1">
    <property type="nucleotide sequence ID" value="NZ_VDFV01000034.1"/>
</dbReference>
<feature type="domain" description="Bacterial type II secretion system protein E" evidence="2">
    <location>
        <begin position="157"/>
        <end position="304"/>
    </location>
</feature>
<dbReference type="PANTHER" id="PTHR30486">
    <property type="entry name" value="TWITCHING MOTILITY PROTEIN PILT"/>
    <property type="match status" value="1"/>
</dbReference>
<evidence type="ECO:0000313" key="4">
    <source>
        <dbReference type="Proteomes" id="UP000305709"/>
    </source>
</evidence>
<dbReference type="EMBL" id="VDFV01000034">
    <property type="protein sequence ID" value="TNC66272.1"/>
    <property type="molecule type" value="Genomic_DNA"/>
</dbReference>
<comment type="caution">
    <text evidence="3">The sequence shown here is derived from an EMBL/GenBank/DDBJ whole genome shotgun (WGS) entry which is preliminary data.</text>
</comment>
<reference evidence="3 4" key="1">
    <citation type="submission" date="2019-06" db="EMBL/GenBank/DDBJ databases">
        <authorList>
            <person name="Jiang L."/>
        </authorList>
    </citation>
    <scope>NUCLEOTIDE SEQUENCE [LARGE SCALE GENOMIC DNA]</scope>
    <source>
        <strain evidence="3 4">YIM 48858</strain>
    </source>
</reference>
<evidence type="ECO:0000259" key="2">
    <source>
        <dbReference type="Pfam" id="PF00437"/>
    </source>
</evidence>
<dbReference type="Gene3D" id="3.40.50.300">
    <property type="entry name" value="P-loop containing nucleotide triphosphate hydrolases"/>
    <property type="match status" value="1"/>
</dbReference>
<dbReference type="Pfam" id="PF00437">
    <property type="entry name" value="T2SSE"/>
    <property type="match status" value="1"/>
</dbReference>
<proteinExistence type="inferred from homology"/>
<name>A0A5C4N7C8_9RHOB</name>
<keyword evidence="4" id="KW-1185">Reference proteome</keyword>
<evidence type="ECO:0000313" key="3">
    <source>
        <dbReference type="EMBL" id="TNC66272.1"/>
    </source>
</evidence>
<dbReference type="GO" id="GO:0016887">
    <property type="term" value="F:ATP hydrolysis activity"/>
    <property type="evidence" value="ECO:0007669"/>
    <property type="project" value="InterPro"/>
</dbReference>
<dbReference type="OrthoDB" id="9810761at2"/>
<sequence length="328" mass="35577">MADSYLAASLDRLGPAAKREDVIEIAVNPDGSLWGEFQGDHAMQPLGTTLSPVQVRDFANQIASAARTTISDKKPIISVSIFYGTRPIRAQVVMAPAVEGPAPSISLRFFSSVPLDAISLSWLYDRPRSLEELRRERAEELRQVVAGGDIAAATGFCVRHKLNIIVSGGTNTGKTVALRKLLSHVSPSERIVTIEEAAELRPEQPNVVTLIASRDDPARSADLLLTSTLRMRPDRIILGEVRGGEAMSFLEAINTGHGGSMTTLHAETPQLAVKRLAIAALKANLPMTYAEVLAYIEHTIDVIVQVGRHEDRRGMTEFFLPGLAREAA</sequence>
<dbReference type="InterPro" id="IPR027417">
    <property type="entry name" value="P-loop_NTPase"/>
</dbReference>
<dbReference type="InterPro" id="IPR050921">
    <property type="entry name" value="T4SS_GSP_E_ATPase"/>
</dbReference>
<dbReference type="Proteomes" id="UP000305709">
    <property type="component" value="Unassembled WGS sequence"/>
</dbReference>
<dbReference type="AlphaFoldDB" id="A0A5C4N7C8"/>
<evidence type="ECO:0000256" key="1">
    <source>
        <dbReference type="ARBA" id="ARBA00006611"/>
    </source>
</evidence>
<comment type="similarity">
    <text evidence="1">Belongs to the GSP E family.</text>
</comment>
<protein>
    <submittedName>
        <fullName evidence="3">Type II secretion system protein E</fullName>
    </submittedName>
</protein>
<dbReference type="InterPro" id="IPR001482">
    <property type="entry name" value="T2SS/T4SS_dom"/>
</dbReference>
<gene>
    <name evidence="3" type="ORF">FHG71_16790</name>
</gene>
<organism evidence="3 4">
    <name type="scientific">Rubellimicrobium roseum</name>
    <dbReference type="NCBI Taxonomy" id="687525"/>
    <lineage>
        <taxon>Bacteria</taxon>
        <taxon>Pseudomonadati</taxon>
        <taxon>Pseudomonadota</taxon>
        <taxon>Alphaproteobacteria</taxon>
        <taxon>Rhodobacterales</taxon>
        <taxon>Roseobacteraceae</taxon>
        <taxon>Rubellimicrobium</taxon>
    </lineage>
</organism>
<dbReference type="Gene3D" id="3.30.450.90">
    <property type="match status" value="1"/>
</dbReference>
<dbReference type="SUPFAM" id="SSF52540">
    <property type="entry name" value="P-loop containing nucleoside triphosphate hydrolases"/>
    <property type="match status" value="1"/>
</dbReference>
<dbReference type="CDD" id="cd01130">
    <property type="entry name" value="VirB11-like_ATPase"/>
    <property type="match status" value="1"/>
</dbReference>
<accession>A0A5C4N7C8</accession>